<protein>
    <submittedName>
        <fullName evidence="1">Uncharacterized protein</fullName>
    </submittedName>
</protein>
<evidence type="ECO:0000313" key="1">
    <source>
        <dbReference type="EMBL" id="KDR30649.1"/>
    </source>
</evidence>
<dbReference type="EMBL" id="JFHD01000008">
    <property type="protein sequence ID" value="KDR30649.1"/>
    <property type="molecule type" value="Genomic_DNA"/>
</dbReference>
<proteinExistence type="predicted"/>
<accession>A0A656QQ55</accession>
<gene>
    <name evidence="1" type="ORF">BG60_36645</name>
</gene>
<keyword evidence="2" id="KW-1185">Reference proteome</keyword>
<organism evidence="1 2">
    <name type="scientific">Caballeronia zhejiangensis</name>
    <dbReference type="NCBI Taxonomy" id="871203"/>
    <lineage>
        <taxon>Bacteria</taxon>
        <taxon>Pseudomonadati</taxon>
        <taxon>Pseudomonadota</taxon>
        <taxon>Betaproteobacteria</taxon>
        <taxon>Burkholderiales</taxon>
        <taxon>Burkholderiaceae</taxon>
        <taxon>Caballeronia</taxon>
    </lineage>
</organism>
<comment type="caution">
    <text evidence="1">The sequence shown here is derived from an EMBL/GenBank/DDBJ whole genome shotgun (WGS) entry which is preliminary data.</text>
</comment>
<evidence type="ECO:0000313" key="2">
    <source>
        <dbReference type="Proteomes" id="UP000027451"/>
    </source>
</evidence>
<name>A0A656QQ55_9BURK</name>
<dbReference type="Proteomes" id="UP000027451">
    <property type="component" value="Unassembled WGS sequence"/>
</dbReference>
<sequence>MQQTYKGFILPTPEEEAAIQRGIELDPDTWNLSYEEFERLESSAAYHRRQSMSGELPAA</sequence>
<dbReference type="RefSeq" id="WP_008353711.1">
    <property type="nucleotide sequence ID" value="NZ_CADFFU010000001.1"/>
</dbReference>
<reference evidence="1 2" key="1">
    <citation type="submission" date="2014-03" db="EMBL/GenBank/DDBJ databases">
        <title>Draft Genome Sequences of Four Burkholderia Strains.</title>
        <authorList>
            <person name="Liu X.Y."/>
            <person name="Li C.X."/>
            <person name="Xu J.H."/>
        </authorList>
    </citation>
    <scope>NUCLEOTIDE SEQUENCE [LARGE SCALE GENOMIC DNA]</scope>
    <source>
        <strain evidence="1 2">OP-1</strain>
    </source>
</reference>
<dbReference type="AlphaFoldDB" id="A0A656QQ55"/>